<name>A0ABM7JRP3_MYCNT</name>
<dbReference type="Pfam" id="PF02668">
    <property type="entry name" value="TauD"/>
    <property type="match status" value="1"/>
</dbReference>
<keyword evidence="6" id="KW-1185">Reference proteome</keyword>
<dbReference type="Gene3D" id="3.60.130.10">
    <property type="entry name" value="Clavaminate synthase-like"/>
    <property type="match status" value="1"/>
</dbReference>
<dbReference type="InterPro" id="IPR042098">
    <property type="entry name" value="TauD-like_sf"/>
</dbReference>
<dbReference type="EMBL" id="AP022590">
    <property type="protein sequence ID" value="BBY37982.1"/>
    <property type="molecule type" value="Genomic_DNA"/>
</dbReference>
<evidence type="ECO:0000256" key="2">
    <source>
        <dbReference type="ARBA" id="ARBA00023004"/>
    </source>
</evidence>
<organism evidence="5 6">
    <name type="scientific">Mycobacterium mantenii</name>
    <dbReference type="NCBI Taxonomy" id="560555"/>
    <lineage>
        <taxon>Bacteria</taxon>
        <taxon>Bacillati</taxon>
        <taxon>Actinomycetota</taxon>
        <taxon>Actinomycetes</taxon>
        <taxon>Mycobacteriales</taxon>
        <taxon>Mycobacteriaceae</taxon>
        <taxon>Mycobacterium</taxon>
        <taxon>Mycobacterium avium complex (MAC)</taxon>
    </lineage>
</organism>
<dbReference type="SUPFAM" id="SSF51197">
    <property type="entry name" value="Clavaminate synthase-like"/>
    <property type="match status" value="1"/>
</dbReference>
<feature type="domain" description="TauD/TfdA-like" evidence="4">
    <location>
        <begin position="9"/>
        <end position="80"/>
    </location>
</feature>
<keyword evidence="1" id="KW-0560">Oxidoreductase</keyword>
<evidence type="ECO:0000259" key="4">
    <source>
        <dbReference type="Pfam" id="PF02668"/>
    </source>
</evidence>
<protein>
    <recommendedName>
        <fullName evidence="4">TauD/TfdA-like domain-containing protein</fullName>
    </recommendedName>
</protein>
<proteinExistence type="predicted"/>
<evidence type="ECO:0000256" key="1">
    <source>
        <dbReference type="ARBA" id="ARBA00023002"/>
    </source>
</evidence>
<dbReference type="Proteomes" id="UP000465812">
    <property type="component" value="Chromosome"/>
</dbReference>
<evidence type="ECO:0000256" key="3">
    <source>
        <dbReference type="SAM" id="MobiDB-lite"/>
    </source>
</evidence>
<evidence type="ECO:0000313" key="5">
    <source>
        <dbReference type="EMBL" id="BBY37982.1"/>
    </source>
</evidence>
<reference evidence="5 6" key="1">
    <citation type="journal article" date="2019" name="Emerg. Microbes Infect.">
        <title>Comprehensive subspecies identification of 175 nontuberculous mycobacteria species based on 7547 genomic profiles.</title>
        <authorList>
            <person name="Matsumoto Y."/>
            <person name="Kinjo T."/>
            <person name="Motooka D."/>
            <person name="Nabeya D."/>
            <person name="Jung N."/>
            <person name="Uechi K."/>
            <person name="Horii T."/>
            <person name="Iida T."/>
            <person name="Fujita J."/>
            <person name="Nakamura S."/>
        </authorList>
    </citation>
    <scope>NUCLEOTIDE SEQUENCE [LARGE SCALE GENOMIC DNA]</scope>
    <source>
        <strain evidence="5 6">JCM 18113</strain>
    </source>
</reference>
<keyword evidence="2" id="KW-0408">Iron</keyword>
<gene>
    <name evidence="5" type="ORF">MMAN_21160</name>
</gene>
<accession>A0ABM7JRP3</accession>
<sequence>MSLLTLNKQHPPVLTHRSGRKSLVLGVSTDYVVGVDRDDGRALRAGFLDHAALPEQIFSHRWSGGDPVIWDNRGVRHRAGRDKPPGPSESDYGSDGTSTGLGYLSWGATPRLTSLRQLMRFGASPTQEKCHAVTRKDSNERQ</sequence>
<feature type="region of interest" description="Disordered" evidence="3">
    <location>
        <begin position="69"/>
        <end position="96"/>
    </location>
</feature>
<dbReference type="RefSeq" id="WP_083099745.1">
    <property type="nucleotide sequence ID" value="NZ_AP022590.1"/>
</dbReference>
<feature type="region of interest" description="Disordered" evidence="3">
    <location>
        <begin position="123"/>
        <end position="142"/>
    </location>
</feature>
<dbReference type="InterPro" id="IPR003819">
    <property type="entry name" value="TauD/TfdA-like"/>
</dbReference>
<evidence type="ECO:0000313" key="6">
    <source>
        <dbReference type="Proteomes" id="UP000465812"/>
    </source>
</evidence>
<feature type="compositionally biased region" description="Basic and acidic residues" evidence="3">
    <location>
        <begin position="128"/>
        <end position="142"/>
    </location>
</feature>